<reference evidence="2 3" key="1">
    <citation type="submission" date="2019-01" db="EMBL/GenBank/DDBJ databases">
        <title>Nuclear Genome Assembly of the Microalgal Biofuel strain Nannochloropsis salina CCMP1776.</title>
        <authorList>
            <person name="Hovde B."/>
        </authorList>
    </citation>
    <scope>NUCLEOTIDE SEQUENCE [LARGE SCALE GENOMIC DNA]</scope>
    <source>
        <strain evidence="2 3">CCMP1776</strain>
    </source>
</reference>
<keyword evidence="3" id="KW-1185">Reference proteome</keyword>
<name>A0A4D9CTN9_9STRA</name>
<organism evidence="2 3">
    <name type="scientific">Nannochloropsis salina CCMP1776</name>
    <dbReference type="NCBI Taxonomy" id="1027361"/>
    <lineage>
        <taxon>Eukaryota</taxon>
        <taxon>Sar</taxon>
        <taxon>Stramenopiles</taxon>
        <taxon>Ochrophyta</taxon>
        <taxon>Eustigmatophyceae</taxon>
        <taxon>Eustigmatales</taxon>
        <taxon>Monodopsidaceae</taxon>
        <taxon>Microchloropsis</taxon>
        <taxon>Microchloropsis salina</taxon>
    </lineage>
</organism>
<feature type="compositionally biased region" description="Basic and acidic residues" evidence="1">
    <location>
        <begin position="20"/>
        <end position="29"/>
    </location>
</feature>
<dbReference type="Proteomes" id="UP000355283">
    <property type="component" value="Unassembled WGS sequence"/>
</dbReference>
<evidence type="ECO:0000256" key="1">
    <source>
        <dbReference type="SAM" id="MobiDB-lite"/>
    </source>
</evidence>
<feature type="compositionally biased region" description="Pro residues" evidence="1">
    <location>
        <begin position="121"/>
        <end position="134"/>
    </location>
</feature>
<feature type="compositionally biased region" description="Low complexity" evidence="1">
    <location>
        <begin position="55"/>
        <end position="78"/>
    </location>
</feature>
<feature type="compositionally biased region" description="Basic and acidic residues" evidence="1">
    <location>
        <begin position="1"/>
        <end position="11"/>
    </location>
</feature>
<proteinExistence type="predicted"/>
<dbReference type="EMBL" id="SDOX01000096">
    <property type="protein sequence ID" value="TFJ82562.1"/>
    <property type="molecule type" value="Genomic_DNA"/>
</dbReference>
<evidence type="ECO:0000313" key="3">
    <source>
        <dbReference type="Proteomes" id="UP000355283"/>
    </source>
</evidence>
<sequence>MDQQAMREARLRALGQPNGDCRDTEEKSAEVGQASLSGSMASPREREEEGWMVVDTPDCPATASPAAATATASPDSDSGSLLSQPLSAHDMDALRGLLWPADVTEDDVSRWHTQGFSFTPSSPPSPAPPLPSLP</sequence>
<feature type="region of interest" description="Disordered" evidence="1">
    <location>
        <begin position="110"/>
        <end position="134"/>
    </location>
</feature>
<feature type="region of interest" description="Disordered" evidence="1">
    <location>
        <begin position="1"/>
        <end position="84"/>
    </location>
</feature>
<evidence type="ECO:0000313" key="2">
    <source>
        <dbReference type="EMBL" id="TFJ82562.1"/>
    </source>
</evidence>
<protein>
    <submittedName>
        <fullName evidence="2">Uncharacterized protein</fullName>
    </submittedName>
</protein>
<accession>A0A4D9CTN9</accession>
<comment type="caution">
    <text evidence="2">The sequence shown here is derived from an EMBL/GenBank/DDBJ whole genome shotgun (WGS) entry which is preliminary data.</text>
</comment>
<dbReference type="AlphaFoldDB" id="A0A4D9CTN9"/>
<gene>
    <name evidence="2" type="ORF">NSK_005988</name>
</gene>